<dbReference type="Pfam" id="PF00534">
    <property type="entry name" value="Glycos_transf_1"/>
    <property type="match status" value="1"/>
</dbReference>
<dbReference type="SUPFAM" id="SSF53756">
    <property type="entry name" value="UDP-Glycosyltransferase/glycogen phosphorylase"/>
    <property type="match status" value="1"/>
</dbReference>
<keyword evidence="2" id="KW-0808">Transferase</keyword>
<protein>
    <submittedName>
        <fullName evidence="2">Glycosyltransferase</fullName>
    </submittedName>
</protein>
<dbReference type="PANTHER" id="PTHR12526">
    <property type="entry name" value="GLYCOSYLTRANSFERASE"/>
    <property type="match status" value="1"/>
</dbReference>
<dbReference type="EMBL" id="QSVF01000004">
    <property type="protein sequence ID" value="RGO12664.1"/>
    <property type="molecule type" value="Genomic_DNA"/>
</dbReference>
<evidence type="ECO:0000259" key="1">
    <source>
        <dbReference type="Pfam" id="PF00534"/>
    </source>
</evidence>
<dbReference type="Proteomes" id="UP000261087">
    <property type="component" value="Unassembled WGS sequence"/>
</dbReference>
<comment type="caution">
    <text evidence="2">The sequence shown here is derived from an EMBL/GenBank/DDBJ whole genome shotgun (WGS) entry which is preliminary data.</text>
</comment>
<feature type="domain" description="Glycosyl transferase family 1" evidence="1">
    <location>
        <begin position="218"/>
        <end position="369"/>
    </location>
</feature>
<dbReference type="Gene3D" id="3.40.50.2000">
    <property type="entry name" value="Glycogen Phosphorylase B"/>
    <property type="match status" value="2"/>
</dbReference>
<reference evidence="2 3" key="1">
    <citation type="submission" date="2018-08" db="EMBL/GenBank/DDBJ databases">
        <title>A genome reference for cultivated species of the human gut microbiota.</title>
        <authorList>
            <person name="Zou Y."/>
            <person name="Xue W."/>
            <person name="Luo G."/>
        </authorList>
    </citation>
    <scope>NUCLEOTIDE SEQUENCE [LARGE SCALE GENOMIC DNA]</scope>
    <source>
        <strain evidence="2 3">OM02-6</strain>
    </source>
</reference>
<dbReference type="GO" id="GO:0016757">
    <property type="term" value="F:glycosyltransferase activity"/>
    <property type="evidence" value="ECO:0007669"/>
    <property type="project" value="InterPro"/>
</dbReference>
<organism evidence="2 3">
    <name type="scientific">Thomasclavelia spiroformis</name>
    <dbReference type="NCBI Taxonomy" id="29348"/>
    <lineage>
        <taxon>Bacteria</taxon>
        <taxon>Bacillati</taxon>
        <taxon>Bacillota</taxon>
        <taxon>Erysipelotrichia</taxon>
        <taxon>Erysipelotrichales</taxon>
        <taxon>Coprobacillaceae</taxon>
        <taxon>Thomasclavelia</taxon>
    </lineage>
</organism>
<dbReference type="CDD" id="cd03811">
    <property type="entry name" value="GT4_GT28_WabH-like"/>
    <property type="match status" value="1"/>
</dbReference>
<gene>
    <name evidence="2" type="ORF">DXB31_02780</name>
</gene>
<proteinExistence type="predicted"/>
<sequence length="387" mass="44734">MEIGGAERALLGLLNSIDKSKYDVDLFLARHEGEFMKFIPSHINLLITNQAKYLAKPMVNLLKEKKFEMLYGRLKAKYDAKKTIIKLKLKCDNQVELIYSHLYTLKYISNINIQTEYDIAISFLTPHYICLNRCNAKKKVAWIHTDYSTIDIDVRTELEMWSKFDYLVSISDECTHAFLSKFPALKNKIVRIDNIITKEMIENQSNNFLPLEYDNNCIKLLSIGRFSNAKNFDNIPAICKYIVDKGVDIKWYIIGYGGNEQLIKDKIQEYNMSNHVFILGKKENPYPYIKACDIYVQPSRYEGKAVTVREAQILCKPVVITSYPTSKSQVVDGVDGIIVPMDNEGCAQGIVDFIKNTKLKNELVQYLKEHDYSNSNEVEKIYELMED</sequence>
<name>A0A3E5FS54_9FIRM</name>
<dbReference type="PANTHER" id="PTHR12526:SF628">
    <property type="entry name" value="MANNOSYLGLUCOSYLGLYCERATE SYNTHASE"/>
    <property type="match status" value="1"/>
</dbReference>
<dbReference type="AlphaFoldDB" id="A0A3E5FS54"/>
<evidence type="ECO:0000313" key="2">
    <source>
        <dbReference type="EMBL" id="RGO12664.1"/>
    </source>
</evidence>
<evidence type="ECO:0000313" key="3">
    <source>
        <dbReference type="Proteomes" id="UP000261087"/>
    </source>
</evidence>
<accession>A0A3E5FS54</accession>
<dbReference type="InterPro" id="IPR001296">
    <property type="entry name" value="Glyco_trans_1"/>
</dbReference>